<dbReference type="InterPro" id="IPR013976">
    <property type="entry name" value="HDOD"/>
</dbReference>
<comment type="caution">
    <text evidence="2">The sequence shown here is derived from an EMBL/GenBank/DDBJ whole genome shotgun (WGS) entry which is preliminary data.</text>
</comment>
<gene>
    <name evidence="2" type="ORF">PRZ01_15340</name>
</gene>
<evidence type="ECO:0000313" key="3">
    <source>
        <dbReference type="Proteomes" id="UP001219862"/>
    </source>
</evidence>
<dbReference type="Proteomes" id="UP001219862">
    <property type="component" value="Unassembled WGS sequence"/>
</dbReference>
<sequence>MPPNFLEQPKTTLNGWVEFFRQIDIPVQVDTAQQIDALAQDEDSVDMNDLAALINNDPLMLLRLLRHAGSQARNKANLPKTVSSLETLILMGVSPFFRAFTGLPVTDDWLAQRLDALSGLERVLDLSHRAARFAHGFATQLDDPNAPLIHEAALLHHFVEMMMWLHAPTLAQRIDMLQATTPGLRTRQACRTVLGIDLLDLRRALIKAWQLPDVLAQLTDDDHAHRPQVRCVILAIRLARHTRNGWEHPALEQDVQDIADLLHLGVEPTLRLLPQLA</sequence>
<dbReference type="EMBL" id="JAQQXS010000014">
    <property type="protein sequence ID" value="MDC8786563.1"/>
    <property type="molecule type" value="Genomic_DNA"/>
</dbReference>
<dbReference type="RefSeq" id="WP_273597676.1">
    <property type="nucleotide sequence ID" value="NZ_JAQQXS010000014.1"/>
</dbReference>
<name>A0ABT5KW04_9BURK</name>
<dbReference type="SUPFAM" id="SSF109604">
    <property type="entry name" value="HD-domain/PDEase-like"/>
    <property type="match status" value="1"/>
</dbReference>
<reference evidence="2 3" key="1">
    <citation type="submission" date="2022-10" db="EMBL/GenBank/DDBJ databases">
        <title>paucibacter sp. hw8 Genome sequencing.</title>
        <authorList>
            <person name="Park S."/>
        </authorList>
    </citation>
    <scope>NUCLEOTIDE SEQUENCE [LARGE SCALE GENOMIC DNA]</scope>
    <source>
        <strain evidence="3">hw8</strain>
    </source>
</reference>
<dbReference type="Gene3D" id="1.10.3210.10">
    <property type="entry name" value="Hypothetical protein af1432"/>
    <property type="match status" value="1"/>
</dbReference>
<evidence type="ECO:0000259" key="1">
    <source>
        <dbReference type="PROSITE" id="PS51833"/>
    </source>
</evidence>
<feature type="domain" description="HDOD" evidence="1">
    <location>
        <begin position="25"/>
        <end position="225"/>
    </location>
</feature>
<protein>
    <submittedName>
        <fullName evidence="2">HDOD domain-containing protein</fullName>
    </submittedName>
</protein>
<organism evidence="2 3">
    <name type="scientific">Roseateles koreensis</name>
    <dbReference type="NCBI Taxonomy" id="2987526"/>
    <lineage>
        <taxon>Bacteria</taxon>
        <taxon>Pseudomonadati</taxon>
        <taxon>Pseudomonadota</taxon>
        <taxon>Betaproteobacteria</taxon>
        <taxon>Burkholderiales</taxon>
        <taxon>Sphaerotilaceae</taxon>
        <taxon>Roseateles</taxon>
    </lineage>
</organism>
<dbReference type="PANTHER" id="PTHR33525:SF3">
    <property type="entry name" value="RIBONUCLEASE Y"/>
    <property type="match status" value="1"/>
</dbReference>
<dbReference type="PROSITE" id="PS51833">
    <property type="entry name" value="HDOD"/>
    <property type="match status" value="1"/>
</dbReference>
<dbReference type="PANTHER" id="PTHR33525">
    <property type="match status" value="1"/>
</dbReference>
<dbReference type="InterPro" id="IPR052340">
    <property type="entry name" value="RNase_Y/CdgJ"/>
</dbReference>
<evidence type="ECO:0000313" key="2">
    <source>
        <dbReference type="EMBL" id="MDC8786563.1"/>
    </source>
</evidence>
<keyword evidence="3" id="KW-1185">Reference proteome</keyword>
<proteinExistence type="predicted"/>
<accession>A0ABT5KW04</accession>
<dbReference type="Pfam" id="PF08668">
    <property type="entry name" value="HDOD"/>
    <property type="match status" value="1"/>
</dbReference>